<reference evidence="6" key="1">
    <citation type="submission" date="2020-10" db="EMBL/GenBank/DDBJ databases">
        <title>An improved Amphimedon queenslandica hologenome assembly reveals how three proteobacterial symbionts can extend the metabolic phenotypic of their marine sponge host.</title>
        <authorList>
            <person name="Degnan B."/>
            <person name="Degnan S."/>
            <person name="Xiang X."/>
        </authorList>
    </citation>
    <scope>NUCLEOTIDE SEQUENCE</scope>
    <source>
        <strain evidence="6">AqS2</strain>
    </source>
</reference>
<dbReference type="InterPro" id="IPR011701">
    <property type="entry name" value="MFS"/>
</dbReference>
<comment type="caution">
    <text evidence="6">The sequence shown here is derived from an EMBL/GenBank/DDBJ whole genome shotgun (WGS) entry which is preliminary data.</text>
</comment>
<evidence type="ECO:0000256" key="3">
    <source>
        <dbReference type="ARBA" id="ARBA00023136"/>
    </source>
</evidence>
<dbReference type="SUPFAM" id="SSF103473">
    <property type="entry name" value="MFS general substrate transporter"/>
    <property type="match status" value="1"/>
</dbReference>
<keyword evidence="3 4" id="KW-0472">Membrane</keyword>
<dbReference type="PROSITE" id="PS50850">
    <property type="entry name" value="MFS"/>
    <property type="match status" value="1"/>
</dbReference>
<evidence type="ECO:0000256" key="4">
    <source>
        <dbReference type="SAM" id="Phobius"/>
    </source>
</evidence>
<name>A0A930UFW3_9GAMM</name>
<evidence type="ECO:0000256" key="2">
    <source>
        <dbReference type="ARBA" id="ARBA00022989"/>
    </source>
</evidence>
<dbReference type="InterPro" id="IPR020846">
    <property type="entry name" value="MFS_dom"/>
</dbReference>
<dbReference type="Proteomes" id="UP000604381">
    <property type="component" value="Unassembled WGS sequence"/>
</dbReference>
<keyword evidence="2 4" id="KW-1133">Transmembrane helix</keyword>
<dbReference type="AlphaFoldDB" id="A0A930UFW3"/>
<dbReference type="Gene3D" id="1.20.1250.20">
    <property type="entry name" value="MFS general substrate transporter like domains"/>
    <property type="match status" value="1"/>
</dbReference>
<accession>A0A930UFW3</accession>
<sequence length="268" mass="28616">MTARDPAARLRLAVVFATVIQAGIAWSLFIFPPIAVAVSRVLEIDPVFVGVQGGTIFFTTIFATLYSGRIIGRLGPVRALGLAMLFVLAGVALCLLNRIPAILLGAVCFGLSHSLTNPSTAVILKQFVSDRNRSMVFSIKQCSVPLGLLAASLVGPAIAERFDWRFAMLPLALLQVAMLCMLPKLQELLQDDGRGQGSEGGLLGLPLRALRAVWANRRLRLTAFVGLSFGMCQGSILTYTSNLFAGERGLSLSQAGFILMFAHVGGIV</sequence>
<keyword evidence="7" id="KW-1185">Reference proteome</keyword>
<dbReference type="GO" id="GO:0022857">
    <property type="term" value="F:transmembrane transporter activity"/>
    <property type="evidence" value="ECO:0007669"/>
    <property type="project" value="InterPro"/>
</dbReference>
<organism evidence="6 7">
    <name type="scientific">Candidatus Amphirhobacter heronislandensis</name>
    <dbReference type="NCBI Taxonomy" id="1732024"/>
    <lineage>
        <taxon>Bacteria</taxon>
        <taxon>Pseudomonadati</taxon>
        <taxon>Pseudomonadota</taxon>
        <taxon>Gammaproteobacteria</taxon>
        <taxon>Candidatus Tethybacterales</taxon>
        <taxon>Candidatus Tethybacteraceae</taxon>
        <taxon>Candidatus Amphirhobacter</taxon>
    </lineage>
</organism>
<feature type="transmembrane region" description="Helical" evidence="4">
    <location>
        <begin position="47"/>
        <end position="67"/>
    </location>
</feature>
<feature type="domain" description="Major facilitator superfamily (MFS) profile" evidence="5">
    <location>
        <begin position="11"/>
        <end position="268"/>
    </location>
</feature>
<dbReference type="PANTHER" id="PTHR23527:SF1">
    <property type="entry name" value="BLL3282 PROTEIN"/>
    <property type="match status" value="1"/>
</dbReference>
<evidence type="ECO:0000259" key="5">
    <source>
        <dbReference type="PROSITE" id="PS50850"/>
    </source>
</evidence>
<evidence type="ECO:0000313" key="7">
    <source>
        <dbReference type="Proteomes" id="UP000604381"/>
    </source>
</evidence>
<dbReference type="PANTHER" id="PTHR23527">
    <property type="entry name" value="BLL3282 PROTEIN"/>
    <property type="match status" value="1"/>
</dbReference>
<dbReference type="Pfam" id="PF07690">
    <property type="entry name" value="MFS_1"/>
    <property type="match status" value="1"/>
</dbReference>
<evidence type="ECO:0000313" key="6">
    <source>
        <dbReference type="EMBL" id="MBF2735657.1"/>
    </source>
</evidence>
<feature type="transmembrane region" description="Helical" evidence="4">
    <location>
        <begin position="12"/>
        <end position="35"/>
    </location>
</feature>
<proteinExistence type="predicted"/>
<feature type="transmembrane region" description="Helical" evidence="4">
    <location>
        <begin position="79"/>
        <end position="96"/>
    </location>
</feature>
<protein>
    <submittedName>
        <fullName evidence="6">MFS transporter</fullName>
    </submittedName>
</protein>
<dbReference type="InterPro" id="IPR052952">
    <property type="entry name" value="MFS-Transporter"/>
</dbReference>
<feature type="non-terminal residue" evidence="6">
    <location>
        <position position="268"/>
    </location>
</feature>
<dbReference type="EMBL" id="JADHEI010000046">
    <property type="protein sequence ID" value="MBF2735657.1"/>
    <property type="molecule type" value="Genomic_DNA"/>
</dbReference>
<dbReference type="InterPro" id="IPR036259">
    <property type="entry name" value="MFS_trans_sf"/>
</dbReference>
<keyword evidence="1 4" id="KW-0812">Transmembrane</keyword>
<evidence type="ECO:0000256" key="1">
    <source>
        <dbReference type="ARBA" id="ARBA00022692"/>
    </source>
</evidence>
<gene>
    <name evidence="6" type="ORF">ISN26_06245</name>
</gene>